<proteinExistence type="predicted"/>
<dbReference type="EMBL" id="OMOD01000145">
    <property type="protein sequence ID" value="SPF43872.1"/>
    <property type="molecule type" value="Genomic_DNA"/>
</dbReference>
<name>A0A2U3KW57_9BACT</name>
<evidence type="ECO:0000313" key="2">
    <source>
        <dbReference type="EMBL" id="SPF43872.1"/>
    </source>
</evidence>
<dbReference type="SUPFAM" id="SSF54523">
    <property type="entry name" value="Pili subunits"/>
    <property type="match status" value="1"/>
</dbReference>
<organism evidence="2 3">
    <name type="scientific">Candidatus Sulfotelmatobacter kueseliae</name>
    <dbReference type="NCBI Taxonomy" id="2042962"/>
    <lineage>
        <taxon>Bacteria</taxon>
        <taxon>Pseudomonadati</taxon>
        <taxon>Acidobacteriota</taxon>
        <taxon>Terriglobia</taxon>
        <taxon>Terriglobales</taxon>
        <taxon>Candidatus Korobacteraceae</taxon>
        <taxon>Candidatus Sulfotelmatobacter</taxon>
    </lineage>
</organism>
<sequence>MRSKKSHGFSLLELMIVIAIGLTMASVGFIALMPLFKKNHVDQAYDITLSVLRTYRNLAITQSNRYIIVPSAPGTITVQLWGYSPPPAASPAPVTVATYALPPDIQFAVQSGFPSPGPDGFGNGGTAILFNACTVMEAGQPCLIFYPDGSAQDDLGNYNSGVIYLTQPTSNAFSSRAIDVYGTTGRVRGWRLYNGGPNTWKQQ</sequence>
<feature type="transmembrane region" description="Helical" evidence="1">
    <location>
        <begin position="12"/>
        <end position="36"/>
    </location>
</feature>
<dbReference type="OrthoDB" id="9883450at2"/>
<evidence type="ECO:0000256" key="1">
    <source>
        <dbReference type="SAM" id="Phobius"/>
    </source>
</evidence>
<keyword evidence="1" id="KW-1133">Transmembrane helix</keyword>
<dbReference type="Pfam" id="PF07963">
    <property type="entry name" value="N_methyl"/>
    <property type="match status" value="1"/>
</dbReference>
<accession>A0A2U3KW57</accession>
<gene>
    <name evidence="2" type="ORF">SBA1_500023</name>
</gene>
<dbReference type="AlphaFoldDB" id="A0A2U3KW57"/>
<evidence type="ECO:0000313" key="3">
    <source>
        <dbReference type="Proteomes" id="UP000238701"/>
    </source>
</evidence>
<dbReference type="NCBIfam" id="TIGR02532">
    <property type="entry name" value="IV_pilin_GFxxxE"/>
    <property type="match status" value="1"/>
</dbReference>
<dbReference type="Proteomes" id="UP000238701">
    <property type="component" value="Unassembled WGS sequence"/>
</dbReference>
<keyword evidence="1" id="KW-0472">Membrane</keyword>
<dbReference type="InterPro" id="IPR045584">
    <property type="entry name" value="Pilin-like"/>
</dbReference>
<dbReference type="InterPro" id="IPR012902">
    <property type="entry name" value="N_methyl_site"/>
</dbReference>
<protein>
    <submittedName>
        <fullName evidence="2">Uncharacterized protein</fullName>
    </submittedName>
</protein>
<keyword evidence="1" id="KW-0812">Transmembrane</keyword>
<reference evidence="3" key="1">
    <citation type="submission" date="2018-02" db="EMBL/GenBank/DDBJ databases">
        <authorList>
            <person name="Hausmann B."/>
        </authorList>
    </citation>
    <scope>NUCLEOTIDE SEQUENCE [LARGE SCALE GENOMIC DNA]</scope>
    <source>
        <strain evidence="3">Peat soil MAG SbA1</strain>
    </source>
</reference>